<reference evidence="2 3" key="1">
    <citation type="submission" date="2019-03" db="EMBL/GenBank/DDBJ databases">
        <title>Single cell metagenomics reveals metabolic interactions within the superorganism composed of flagellate Streblomastix strix and complex community of Bacteroidetes bacteria on its surface.</title>
        <authorList>
            <person name="Treitli S.C."/>
            <person name="Kolisko M."/>
            <person name="Husnik F."/>
            <person name="Keeling P."/>
            <person name="Hampl V."/>
        </authorList>
    </citation>
    <scope>NUCLEOTIDE SEQUENCE [LARGE SCALE GENOMIC DNA]</scope>
    <source>
        <strain evidence="2">ST1C</strain>
    </source>
</reference>
<evidence type="ECO:0000313" key="3">
    <source>
        <dbReference type="Proteomes" id="UP000324800"/>
    </source>
</evidence>
<accession>A0A5J4W7Z9</accession>
<sequence length="218" mass="25384">MTVADCHLNVFQQEPLRSCTHVNTWSDSAPVMRCGFITWQLLHHSSSLRHHTDIRMNFFCEQHGKNFCDSYFGLISNFLKLKILSCTINSYQTFLEVFANEFHIMRSDGTPCENIVIDYSRTEGYSVLTRFNLVDQSQFLHFESKEQQLYGKYDSIPNSALYPIHNSTQSGYTQVVIRQASKQKPKTKNQNDVFGPIQANKQRKRSNMEKDDENDEIH</sequence>
<proteinExistence type="predicted"/>
<protein>
    <submittedName>
        <fullName evidence="2">Uncharacterized protein</fullName>
    </submittedName>
</protein>
<gene>
    <name evidence="2" type="ORF">EZS28_013667</name>
</gene>
<organism evidence="2 3">
    <name type="scientific">Streblomastix strix</name>
    <dbReference type="NCBI Taxonomy" id="222440"/>
    <lineage>
        <taxon>Eukaryota</taxon>
        <taxon>Metamonada</taxon>
        <taxon>Preaxostyla</taxon>
        <taxon>Oxymonadida</taxon>
        <taxon>Streblomastigidae</taxon>
        <taxon>Streblomastix</taxon>
    </lineage>
</organism>
<dbReference type="AlphaFoldDB" id="A0A5J4W7Z9"/>
<feature type="region of interest" description="Disordered" evidence="1">
    <location>
        <begin position="179"/>
        <end position="218"/>
    </location>
</feature>
<name>A0A5J4W7Z9_9EUKA</name>
<comment type="caution">
    <text evidence="2">The sequence shown here is derived from an EMBL/GenBank/DDBJ whole genome shotgun (WGS) entry which is preliminary data.</text>
</comment>
<evidence type="ECO:0000313" key="2">
    <source>
        <dbReference type="EMBL" id="KAA6390806.1"/>
    </source>
</evidence>
<dbReference type="EMBL" id="SNRW01003097">
    <property type="protein sequence ID" value="KAA6390806.1"/>
    <property type="molecule type" value="Genomic_DNA"/>
</dbReference>
<dbReference type="Proteomes" id="UP000324800">
    <property type="component" value="Unassembled WGS sequence"/>
</dbReference>
<evidence type="ECO:0000256" key="1">
    <source>
        <dbReference type="SAM" id="MobiDB-lite"/>
    </source>
</evidence>